<reference evidence="3 4" key="1">
    <citation type="submission" date="2019-12" db="EMBL/GenBank/DDBJ databases">
        <authorList>
            <person name="Huq M.A."/>
        </authorList>
    </citation>
    <scope>NUCLEOTIDE SEQUENCE [LARGE SCALE GENOMIC DNA]</scope>
    <source>
        <strain evidence="3 4">MAH-20</strain>
    </source>
</reference>
<feature type="chain" id="PRO_5026012905" evidence="1">
    <location>
        <begin position="23"/>
        <end position="192"/>
    </location>
</feature>
<evidence type="ECO:0000259" key="2">
    <source>
        <dbReference type="Pfam" id="PF03886"/>
    </source>
</evidence>
<evidence type="ECO:0000313" key="4">
    <source>
        <dbReference type="Proteomes" id="UP000441389"/>
    </source>
</evidence>
<dbReference type="SUPFAM" id="SSF159594">
    <property type="entry name" value="XCC0632-like"/>
    <property type="match status" value="1"/>
</dbReference>
<dbReference type="Pfam" id="PF03886">
    <property type="entry name" value="ABC_trans_aux"/>
    <property type="match status" value="1"/>
</dbReference>
<dbReference type="AlphaFoldDB" id="A0A6I4IZI3"/>
<organism evidence="3 4">
    <name type="scientific">Sphingomonas horti</name>
    <dbReference type="NCBI Taxonomy" id="2682842"/>
    <lineage>
        <taxon>Bacteria</taxon>
        <taxon>Pseudomonadati</taxon>
        <taxon>Pseudomonadota</taxon>
        <taxon>Alphaproteobacteria</taxon>
        <taxon>Sphingomonadales</taxon>
        <taxon>Sphingomonadaceae</taxon>
        <taxon>Sphingomonas</taxon>
    </lineage>
</organism>
<comment type="caution">
    <text evidence="3">The sequence shown here is derived from an EMBL/GenBank/DDBJ whole genome shotgun (WGS) entry which is preliminary data.</text>
</comment>
<keyword evidence="4" id="KW-1185">Reference proteome</keyword>
<dbReference type="InterPro" id="IPR005586">
    <property type="entry name" value="ABC_trans_aux"/>
</dbReference>
<feature type="signal peptide" evidence="1">
    <location>
        <begin position="1"/>
        <end position="22"/>
    </location>
</feature>
<sequence>MTRPLPLALLAALALSGCISFGAEPPDQLLTLMPAQKVAAGTTQTVTAGEAITVLWPGMPADLNTTRVPVQATPTSVAYVKNAQWSDTPNKLFARLLAETIEARTGHPVLSPRQFTLDPGTRLSGQLERFGIDASPQQAVVVFDAAVARGADIRTRRFEARVPVAAIEAQAVGAAINQAANQVAAEVADWLK</sequence>
<dbReference type="Gene3D" id="3.40.50.10610">
    <property type="entry name" value="ABC-type transport auxiliary lipoprotein component"/>
    <property type="match status" value="1"/>
</dbReference>
<protein>
    <submittedName>
        <fullName evidence="3">ABC transporter</fullName>
    </submittedName>
</protein>
<proteinExistence type="predicted"/>
<gene>
    <name evidence="3" type="ORF">GON01_05970</name>
</gene>
<evidence type="ECO:0000256" key="1">
    <source>
        <dbReference type="SAM" id="SignalP"/>
    </source>
</evidence>
<name>A0A6I4IZI3_9SPHN</name>
<keyword evidence="1" id="KW-0732">Signal</keyword>
<dbReference type="EMBL" id="WQMS01000006">
    <property type="protein sequence ID" value="MVO77486.1"/>
    <property type="molecule type" value="Genomic_DNA"/>
</dbReference>
<accession>A0A6I4IZI3</accession>
<dbReference type="PROSITE" id="PS51257">
    <property type="entry name" value="PROKAR_LIPOPROTEIN"/>
    <property type="match status" value="1"/>
</dbReference>
<dbReference type="RefSeq" id="WP_157026415.1">
    <property type="nucleotide sequence ID" value="NZ_WQMS01000006.1"/>
</dbReference>
<evidence type="ECO:0000313" key="3">
    <source>
        <dbReference type="EMBL" id="MVO77486.1"/>
    </source>
</evidence>
<dbReference type="Proteomes" id="UP000441389">
    <property type="component" value="Unassembled WGS sequence"/>
</dbReference>
<feature type="domain" description="ABC-type transport auxiliary lipoprotein component" evidence="2">
    <location>
        <begin position="39"/>
        <end position="188"/>
    </location>
</feature>